<dbReference type="InterPro" id="IPR002213">
    <property type="entry name" value="UDP_glucos_trans"/>
</dbReference>
<dbReference type="SUPFAM" id="SSF53756">
    <property type="entry name" value="UDP-Glycosyltransferase/glycogen phosphorylase"/>
    <property type="match status" value="1"/>
</dbReference>
<dbReference type="CDD" id="cd03784">
    <property type="entry name" value="GT1_Gtf-like"/>
    <property type="match status" value="1"/>
</dbReference>
<proteinExistence type="predicted"/>
<dbReference type="InterPro" id="IPR050426">
    <property type="entry name" value="Glycosyltransferase_28"/>
</dbReference>
<feature type="domain" description="Glycosyltransferase family 28 N-terminal" evidence="2">
    <location>
        <begin position="3"/>
        <end position="86"/>
    </location>
</feature>
<comment type="caution">
    <text evidence="4">The sequence shown here is derived from an EMBL/GenBank/DDBJ whole genome shotgun (WGS) entry which is preliminary data.</text>
</comment>
<accession>A0ABT2JU49</accession>
<dbReference type="PANTHER" id="PTHR48050:SF13">
    <property type="entry name" value="STEROL 3-BETA-GLUCOSYLTRANSFERASE UGT80A2"/>
    <property type="match status" value="1"/>
</dbReference>
<evidence type="ECO:0000313" key="5">
    <source>
        <dbReference type="Proteomes" id="UP001156389"/>
    </source>
</evidence>
<evidence type="ECO:0000259" key="3">
    <source>
        <dbReference type="Pfam" id="PF06722"/>
    </source>
</evidence>
<dbReference type="EMBL" id="JAJAGO010000007">
    <property type="protein sequence ID" value="MCT2591397.1"/>
    <property type="molecule type" value="Genomic_DNA"/>
</dbReference>
<dbReference type="Pfam" id="PF06722">
    <property type="entry name" value="EryCIII-like_C"/>
    <property type="match status" value="1"/>
</dbReference>
<name>A0ABT2JU49_9ACTN</name>
<dbReference type="InterPro" id="IPR004276">
    <property type="entry name" value="GlycoTrans_28_N"/>
</dbReference>
<keyword evidence="1" id="KW-0808">Transferase</keyword>
<dbReference type="InterPro" id="IPR010610">
    <property type="entry name" value="EryCIII-like_C"/>
</dbReference>
<organism evidence="4 5">
    <name type="scientific">Streptomyces gossypii</name>
    <dbReference type="NCBI Taxonomy" id="2883101"/>
    <lineage>
        <taxon>Bacteria</taxon>
        <taxon>Bacillati</taxon>
        <taxon>Actinomycetota</taxon>
        <taxon>Actinomycetes</taxon>
        <taxon>Kitasatosporales</taxon>
        <taxon>Streptomycetaceae</taxon>
        <taxon>Streptomyces</taxon>
    </lineage>
</organism>
<evidence type="ECO:0000256" key="1">
    <source>
        <dbReference type="ARBA" id="ARBA00022679"/>
    </source>
</evidence>
<dbReference type="PANTHER" id="PTHR48050">
    <property type="entry name" value="STEROL 3-BETA-GLUCOSYLTRANSFERASE"/>
    <property type="match status" value="1"/>
</dbReference>
<feature type="domain" description="Erythromycin biosynthesis protein CIII-like C-terminal" evidence="3">
    <location>
        <begin position="299"/>
        <end position="394"/>
    </location>
</feature>
<protein>
    <submittedName>
        <fullName evidence="4">Glycosyltransferase</fullName>
    </submittedName>
</protein>
<sequence>MRVALMTAGSRGDVAPYTGLAHGLAQAGHEVTLVTHGCFAPLVASAGVAFHPLPIDPRAELASARGRAFHQSATGVGRLVRLAHMARTLIGEMADDLLRAARSSDVLLVSSSLGPLGHTLAEGLAMPSMGVYLQPMDPTGEFPPPVIGTRSLGRAGTRLAGHTLNVAVDGIYAETARELRTRLGLAPASSRAARRSRLRDWPVLHGFSPRVVPRPRDWRRGLSIAGYWWPHVPAETELSSALRDFLADGPPPVFVGLGSATVPDPDGLSRAVVRALRAAGLRGVIQRGWSGLHASAADMLTVDEVSHAAAFPHMAAVVHHAGAGTTAAGLRAGVPTVPVPVQFDAAFWSSRLVALGTSPVSVPLRRLTAPGLASALKRATTDPSYRQRARDLATRIREEDGVGPVLAAVDRLTGP</sequence>
<dbReference type="RefSeq" id="WP_260218728.1">
    <property type="nucleotide sequence ID" value="NZ_JAJAGO010000007.1"/>
</dbReference>
<keyword evidence="5" id="KW-1185">Reference proteome</keyword>
<dbReference type="Gene3D" id="3.40.50.2000">
    <property type="entry name" value="Glycogen Phosphorylase B"/>
    <property type="match status" value="2"/>
</dbReference>
<reference evidence="4 5" key="1">
    <citation type="submission" date="2021-10" db="EMBL/GenBank/DDBJ databases">
        <title>Streptomyces gossypii sp. nov., isolated from soil collected from cotton field.</title>
        <authorList>
            <person name="Ge X."/>
            <person name="Chen X."/>
            <person name="Liu W."/>
        </authorList>
    </citation>
    <scope>NUCLEOTIDE SEQUENCE [LARGE SCALE GENOMIC DNA]</scope>
    <source>
        <strain evidence="4 5">N2-109</strain>
    </source>
</reference>
<evidence type="ECO:0000313" key="4">
    <source>
        <dbReference type="EMBL" id="MCT2591397.1"/>
    </source>
</evidence>
<dbReference type="Pfam" id="PF03033">
    <property type="entry name" value="Glyco_transf_28"/>
    <property type="match status" value="1"/>
</dbReference>
<gene>
    <name evidence="4" type="ORF">LHJ74_16035</name>
</gene>
<evidence type="ECO:0000259" key="2">
    <source>
        <dbReference type="Pfam" id="PF03033"/>
    </source>
</evidence>
<dbReference type="Proteomes" id="UP001156389">
    <property type="component" value="Unassembled WGS sequence"/>
</dbReference>